<evidence type="ECO:0000313" key="6">
    <source>
        <dbReference type="EMBL" id="GAG24694.1"/>
    </source>
</evidence>
<keyword evidence="2" id="KW-0808">Transferase</keyword>
<name>X0W1M4_9ZZZZ</name>
<dbReference type="AlphaFoldDB" id="X0W1M4"/>
<accession>X0W1M4</accession>
<proteinExistence type="predicted"/>
<feature type="non-terminal residue" evidence="6">
    <location>
        <position position="159"/>
    </location>
</feature>
<dbReference type="SMART" id="SM00827">
    <property type="entry name" value="PKS_AT"/>
    <property type="match status" value="1"/>
</dbReference>
<evidence type="ECO:0000256" key="2">
    <source>
        <dbReference type="ARBA" id="ARBA00022679"/>
    </source>
</evidence>
<dbReference type="GO" id="GO:0004314">
    <property type="term" value="F:[acyl-carrier-protein] S-malonyltransferase activity"/>
    <property type="evidence" value="ECO:0007669"/>
    <property type="project" value="UniProtKB-EC"/>
</dbReference>
<dbReference type="GO" id="GO:0006633">
    <property type="term" value="P:fatty acid biosynthetic process"/>
    <property type="evidence" value="ECO:0007669"/>
    <property type="project" value="TreeGrafter"/>
</dbReference>
<dbReference type="EC" id="2.3.1.39" evidence="1"/>
<organism evidence="6">
    <name type="scientific">marine sediment metagenome</name>
    <dbReference type="NCBI Taxonomy" id="412755"/>
    <lineage>
        <taxon>unclassified sequences</taxon>
        <taxon>metagenomes</taxon>
        <taxon>ecological metagenomes</taxon>
    </lineage>
</organism>
<dbReference type="Pfam" id="PF00698">
    <property type="entry name" value="Acyl_transf_1"/>
    <property type="match status" value="1"/>
</dbReference>
<protein>
    <recommendedName>
        <fullName evidence="1">[acyl-carrier-protein] S-malonyltransferase</fullName>
        <ecNumber evidence="1">2.3.1.39</ecNumber>
    </recommendedName>
</protein>
<comment type="catalytic activity">
    <reaction evidence="4">
        <text>holo-[ACP] + malonyl-CoA = malonyl-[ACP] + CoA</text>
        <dbReference type="Rhea" id="RHEA:41792"/>
        <dbReference type="Rhea" id="RHEA-COMP:9623"/>
        <dbReference type="Rhea" id="RHEA-COMP:9685"/>
        <dbReference type="ChEBI" id="CHEBI:57287"/>
        <dbReference type="ChEBI" id="CHEBI:57384"/>
        <dbReference type="ChEBI" id="CHEBI:64479"/>
        <dbReference type="ChEBI" id="CHEBI:78449"/>
        <dbReference type="EC" id="2.3.1.39"/>
    </reaction>
</comment>
<gene>
    <name evidence="6" type="ORF">S01H1_49744</name>
</gene>
<sequence>MPKLAFVFPGQGSQEVGMGKDLIKNYKEADELFNEANIALKDEGFDLKKLCLEGPEEDLTKTINAQPVMLIMSIILYKLLRKNNINPDIVAGHSLGEYSALVAASSIEFKEAVKLVRKRGQYMQTATPLGTGSMAAIISLKKDKIKELIKKVSKFGIIE</sequence>
<dbReference type="SUPFAM" id="SSF52151">
    <property type="entry name" value="FabD/lysophospholipase-like"/>
    <property type="match status" value="1"/>
</dbReference>
<dbReference type="PANTHER" id="PTHR42681">
    <property type="entry name" value="MALONYL-COA-ACYL CARRIER PROTEIN TRANSACYLASE, MITOCHONDRIAL"/>
    <property type="match status" value="1"/>
</dbReference>
<evidence type="ECO:0000259" key="5">
    <source>
        <dbReference type="SMART" id="SM00827"/>
    </source>
</evidence>
<dbReference type="Gene3D" id="3.30.70.250">
    <property type="entry name" value="Malonyl-CoA ACP transacylase, ACP-binding"/>
    <property type="match status" value="1"/>
</dbReference>
<evidence type="ECO:0000256" key="1">
    <source>
        <dbReference type="ARBA" id="ARBA00013258"/>
    </source>
</evidence>
<reference evidence="6" key="1">
    <citation type="journal article" date="2014" name="Front. Microbiol.">
        <title>High frequency of phylogenetically diverse reductive dehalogenase-homologous genes in deep subseafloor sedimentary metagenomes.</title>
        <authorList>
            <person name="Kawai M."/>
            <person name="Futagami T."/>
            <person name="Toyoda A."/>
            <person name="Takaki Y."/>
            <person name="Nishi S."/>
            <person name="Hori S."/>
            <person name="Arai W."/>
            <person name="Tsubouchi T."/>
            <person name="Morono Y."/>
            <person name="Uchiyama I."/>
            <person name="Ito T."/>
            <person name="Fujiyama A."/>
            <person name="Inagaki F."/>
            <person name="Takami H."/>
        </authorList>
    </citation>
    <scope>NUCLEOTIDE SEQUENCE</scope>
    <source>
        <strain evidence="6">Expedition CK06-06</strain>
    </source>
</reference>
<evidence type="ECO:0000256" key="3">
    <source>
        <dbReference type="ARBA" id="ARBA00023315"/>
    </source>
</evidence>
<feature type="domain" description="Malonyl-CoA:ACP transacylase (MAT)" evidence="5">
    <location>
        <begin position="7"/>
        <end position="159"/>
    </location>
</feature>
<dbReference type="InterPro" id="IPR016035">
    <property type="entry name" value="Acyl_Trfase/lysoPLipase"/>
</dbReference>
<keyword evidence="3" id="KW-0012">Acyltransferase</keyword>
<dbReference type="EMBL" id="BARS01032016">
    <property type="protein sequence ID" value="GAG24694.1"/>
    <property type="molecule type" value="Genomic_DNA"/>
</dbReference>
<dbReference type="GO" id="GO:0005829">
    <property type="term" value="C:cytosol"/>
    <property type="evidence" value="ECO:0007669"/>
    <property type="project" value="TreeGrafter"/>
</dbReference>
<dbReference type="Gene3D" id="3.40.366.10">
    <property type="entry name" value="Malonyl-Coenzyme A Acyl Carrier Protein, domain 2"/>
    <property type="match status" value="1"/>
</dbReference>
<dbReference type="InterPro" id="IPR050858">
    <property type="entry name" value="Mal-CoA-ACP_Trans/PKS_FabD"/>
</dbReference>
<dbReference type="InterPro" id="IPR014043">
    <property type="entry name" value="Acyl_transferase_dom"/>
</dbReference>
<comment type="caution">
    <text evidence="6">The sequence shown here is derived from an EMBL/GenBank/DDBJ whole genome shotgun (WGS) entry which is preliminary data.</text>
</comment>
<evidence type="ECO:0000256" key="4">
    <source>
        <dbReference type="ARBA" id="ARBA00048462"/>
    </source>
</evidence>
<dbReference type="InterPro" id="IPR001227">
    <property type="entry name" value="Ac_transferase_dom_sf"/>
</dbReference>
<dbReference type="PANTHER" id="PTHR42681:SF1">
    <property type="entry name" value="MALONYL-COA-ACYL CARRIER PROTEIN TRANSACYLASE, MITOCHONDRIAL"/>
    <property type="match status" value="1"/>
</dbReference>